<evidence type="ECO:0000313" key="2">
    <source>
        <dbReference type="EMBL" id="ONH32794.1"/>
    </source>
</evidence>
<gene>
    <name evidence="2" type="ORF">BL253_03390</name>
</gene>
<proteinExistence type="predicted"/>
<organism evidence="2 3">
    <name type="scientific">Pseudofrankia asymbiotica</name>
    <dbReference type="NCBI Taxonomy" id="1834516"/>
    <lineage>
        <taxon>Bacteria</taxon>
        <taxon>Bacillati</taxon>
        <taxon>Actinomycetota</taxon>
        <taxon>Actinomycetes</taxon>
        <taxon>Frankiales</taxon>
        <taxon>Frankiaceae</taxon>
        <taxon>Pseudofrankia</taxon>
    </lineage>
</organism>
<dbReference type="EMBL" id="MOMC01000008">
    <property type="protein sequence ID" value="ONH32794.1"/>
    <property type="molecule type" value="Genomic_DNA"/>
</dbReference>
<name>A0A1V2IHZ6_9ACTN</name>
<feature type="region of interest" description="Disordered" evidence="1">
    <location>
        <begin position="119"/>
        <end position="148"/>
    </location>
</feature>
<comment type="caution">
    <text evidence="2">The sequence shown here is derived from an EMBL/GenBank/DDBJ whole genome shotgun (WGS) entry which is preliminary data.</text>
</comment>
<dbReference type="STRING" id="1834516.BL253_03390"/>
<protein>
    <submittedName>
        <fullName evidence="2">Uncharacterized protein</fullName>
    </submittedName>
</protein>
<evidence type="ECO:0000256" key="1">
    <source>
        <dbReference type="SAM" id="MobiDB-lite"/>
    </source>
</evidence>
<reference evidence="3" key="1">
    <citation type="submission" date="2016-10" db="EMBL/GenBank/DDBJ databases">
        <title>Frankia sp. NRRL B-16386 Genome sequencing.</title>
        <authorList>
            <person name="Ghodhbane-Gtari F."/>
            <person name="Swanson E."/>
            <person name="Gueddou A."/>
            <person name="Hezbri K."/>
            <person name="Ktari K."/>
            <person name="Nouioui I."/>
            <person name="Morris K."/>
            <person name="Simpson S."/>
            <person name="Abebe-Akele F."/>
            <person name="Thomas K."/>
            <person name="Gtari M."/>
            <person name="Tisa L.S."/>
        </authorList>
    </citation>
    <scope>NUCLEOTIDE SEQUENCE [LARGE SCALE GENOMIC DNA]</scope>
    <source>
        <strain evidence="3">NRRL B-16386</strain>
    </source>
</reference>
<dbReference type="OrthoDB" id="3215339at2"/>
<feature type="compositionally biased region" description="Polar residues" evidence="1">
    <location>
        <begin position="44"/>
        <end position="55"/>
    </location>
</feature>
<accession>A0A1V2IHZ6</accession>
<dbReference type="RefSeq" id="WP_076813490.1">
    <property type="nucleotide sequence ID" value="NZ_MOMC01000008.1"/>
</dbReference>
<dbReference type="Proteomes" id="UP000188929">
    <property type="component" value="Unassembled WGS sequence"/>
</dbReference>
<keyword evidence="3" id="KW-1185">Reference proteome</keyword>
<dbReference type="AlphaFoldDB" id="A0A1V2IHZ6"/>
<sequence length="204" mass="20924">MAEPDTPVPPPTRCSLCGHPWSAHFGGGPTAVWVTCCALPDQAEPTTPASRTATTGGAVGDPAGARTARNETDGPEPEPTWHAATGTALPAVTGLAGPAPSCYCRRGVDEFRHEALREARAAAGHPHPPAAGADETSGDGDGTRPGAPAAGPAVVVLCVTCRAAPAQDTQCHPCRQARQRASRARFAARHAQLTRATRHRTGRG</sequence>
<feature type="region of interest" description="Disordered" evidence="1">
    <location>
        <begin position="43"/>
        <end position="83"/>
    </location>
</feature>
<evidence type="ECO:0000313" key="3">
    <source>
        <dbReference type="Proteomes" id="UP000188929"/>
    </source>
</evidence>
<feature type="compositionally biased region" description="Low complexity" evidence="1">
    <location>
        <begin position="121"/>
        <end position="133"/>
    </location>
</feature>